<dbReference type="Pfam" id="PF06782">
    <property type="entry name" value="UPF0236"/>
    <property type="match status" value="1"/>
</dbReference>
<gene>
    <name evidence="2" type="ORF">J2S20_001475</name>
</gene>
<evidence type="ECO:0000256" key="1">
    <source>
        <dbReference type="ARBA" id="ARBA00006539"/>
    </source>
</evidence>
<proteinExistence type="inferred from homology"/>
<dbReference type="Proteomes" id="UP001241537">
    <property type="component" value="Unassembled WGS sequence"/>
</dbReference>
<comment type="similarity">
    <text evidence="1">Belongs to the UPF0236 family.</text>
</comment>
<organism evidence="2 3">
    <name type="scientific">Moryella indoligenes</name>
    <dbReference type="NCBI Taxonomy" id="371674"/>
    <lineage>
        <taxon>Bacteria</taxon>
        <taxon>Bacillati</taxon>
        <taxon>Bacillota</taxon>
        <taxon>Clostridia</taxon>
        <taxon>Lachnospirales</taxon>
        <taxon>Lachnospiraceae</taxon>
        <taxon>Moryella</taxon>
    </lineage>
</organism>
<name>A0AAE3VAI6_9FIRM</name>
<dbReference type="AlphaFoldDB" id="A0AAE3VAI6"/>
<evidence type="ECO:0000313" key="3">
    <source>
        <dbReference type="Proteomes" id="UP001241537"/>
    </source>
</evidence>
<evidence type="ECO:0008006" key="4">
    <source>
        <dbReference type="Google" id="ProtNLM"/>
    </source>
</evidence>
<accession>A0AAE3VAI6</accession>
<reference evidence="2" key="1">
    <citation type="submission" date="2023-07" db="EMBL/GenBank/DDBJ databases">
        <title>Genomic Encyclopedia of Type Strains, Phase IV (KMG-IV): sequencing the most valuable type-strain genomes for metagenomic binning, comparative biology and taxonomic classification.</title>
        <authorList>
            <person name="Goeker M."/>
        </authorList>
    </citation>
    <scope>NUCLEOTIDE SEQUENCE</scope>
    <source>
        <strain evidence="2">DSM 19659</strain>
    </source>
</reference>
<dbReference type="RefSeq" id="WP_416389001.1">
    <property type="nucleotide sequence ID" value="NZ_JAUSTO010000008.1"/>
</dbReference>
<dbReference type="InterPro" id="IPR009620">
    <property type="entry name" value="UPF0236"/>
</dbReference>
<sequence length="308" mass="35338">MNIVSLLETLVNRLIEAEDEFFKNPKDFHALEKATKASTEAFSAGFLGEVLTSVNKQICECPWRNEHYSIQRNDRRTVISSVGDVSFDCTYFKKKADGSYSYLLEALTGLTRNERFTEEAEVLLLTEALKTSYREATRVLPSKQEITKTKERFIAYTNEMLRSARNTDSIEKLQTYVIQNWSAIRRTMRNSMLNGCSAESHESHVLSDRLSSRPMGWSQVGADRMSKLRCYERNHGRGKLIDLVRYSRKQRIIKAIGTDCVPVREVALREIRKEHYNKAKSYIELIQASIPGTSARKAASIRGHLRLI</sequence>
<dbReference type="EMBL" id="JAUSTO010000008">
    <property type="protein sequence ID" value="MDQ0152777.1"/>
    <property type="molecule type" value="Genomic_DNA"/>
</dbReference>
<comment type="caution">
    <text evidence="2">The sequence shown here is derived from an EMBL/GenBank/DDBJ whole genome shotgun (WGS) entry which is preliminary data.</text>
</comment>
<evidence type="ECO:0000313" key="2">
    <source>
        <dbReference type="EMBL" id="MDQ0152777.1"/>
    </source>
</evidence>
<protein>
    <recommendedName>
        <fullName evidence="4">ISLre2 family transposase</fullName>
    </recommendedName>
</protein>
<keyword evidence="3" id="KW-1185">Reference proteome</keyword>